<dbReference type="InterPro" id="IPR011011">
    <property type="entry name" value="Znf_FYVE_PHD"/>
</dbReference>
<evidence type="ECO:0000256" key="1">
    <source>
        <dbReference type="SAM" id="MobiDB-lite"/>
    </source>
</evidence>
<dbReference type="InterPro" id="IPR004875">
    <property type="entry name" value="DDE_SF_endonuclease_dom"/>
</dbReference>
<name>A0A6A4X025_AMPAM</name>
<dbReference type="Pfam" id="PF03184">
    <property type="entry name" value="DDE_1"/>
    <property type="match status" value="1"/>
</dbReference>
<proteinExistence type="predicted"/>
<evidence type="ECO:0000259" key="2">
    <source>
        <dbReference type="Pfam" id="PF03184"/>
    </source>
</evidence>
<reference evidence="3 4" key="1">
    <citation type="submission" date="2019-07" db="EMBL/GenBank/DDBJ databases">
        <title>Draft genome assembly of a fouling barnacle, Amphibalanus amphitrite (Darwin, 1854): The first reference genome for Thecostraca.</title>
        <authorList>
            <person name="Kim W."/>
        </authorList>
    </citation>
    <scope>NUCLEOTIDE SEQUENCE [LARGE SCALE GENOMIC DNA]</scope>
    <source>
        <strain evidence="3">SNU_AA5</strain>
        <tissue evidence="3">Soma without cirri and trophi</tissue>
    </source>
</reference>
<feature type="region of interest" description="Disordered" evidence="1">
    <location>
        <begin position="114"/>
        <end position="237"/>
    </location>
</feature>
<dbReference type="SUPFAM" id="SSF57903">
    <property type="entry name" value="FYVE/PHD zinc finger"/>
    <property type="match status" value="1"/>
</dbReference>
<dbReference type="InterPro" id="IPR013083">
    <property type="entry name" value="Znf_RING/FYVE/PHD"/>
</dbReference>
<sequence length="359" mass="38191">MDNHVSHISYVALEHAKKNGVYIVTLPPHTSQKLQPLDRAVCGPLKTYFNSAANGWMLKNPGRNITIHHMADLIGMAWMKAATPTNITAGFKACGIWPLDRSIFSDEAFLPSAVTDNPFPEEAGPDPSVERGDDTELVGSEPGPSSQRGGDTELVGSEPGPSSQRGGDTELVGSEPGPSSQRGGDTELVGSEPGPSSQRGGDTELVGSEPGPSSQRGGDTKLVGSEPGSLSWKIASPEQIRGYPKAAARQGKRKSGTSIVARHANSTPEMKRLKCVMESKNAKKPKGKCSAKAARKLVVESKERPGSDSDVTCLVCGMRFDRSAEEWIQCVSCKAWACVPCTDVDPGQVTYVCDLCRDL</sequence>
<comment type="caution">
    <text evidence="3">The sequence shown here is derived from an EMBL/GenBank/DDBJ whole genome shotgun (WGS) entry which is preliminary data.</text>
</comment>
<gene>
    <name evidence="3" type="ORF">FJT64_001775</name>
</gene>
<feature type="domain" description="DDE-1" evidence="2">
    <location>
        <begin position="1"/>
        <end position="91"/>
    </location>
</feature>
<dbReference type="Proteomes" id="UP000440578">
    <property type="component" value="Unassembled WGS sequence"/>
</dbReference>
<organism evidence="3 4">
    <name type="scientific">Amphibalanus amphitrite</name>
    <name type="common">Striped barnacle</name>
    <name type="synonym">Balanus amphitrite</name>
    <dbReference type="NCBI Taxonomy" id="1232801"/>
    <lineage>
        <taxon>Eukaryota</taxon>
        <taxon>Metazoa</taxon>
        <taxon>Ecdysozoa</taxon>
        <taxon>Arthropoda</taxon>
        <taxon>Crustacea</taxon>
        <taxon>Multicrustacea</taxon>
        <taxon>Cirripedia</taxon>
        <taxon>Thoracica</taxon>
        <taxon>Thoracicalcarea</taxon>
        <taxon>Balanomorpha</taxon>
        <taxon>Balanoidea</taxon>
        <taxon>Balanidae</taxon>
        <taxon>Amphibalaninae</taxon>
        <taxon>Amphibalanus</taxon>
    </lineage>
</organism>
<protein>
    <recommendedName>
        <fullName evidence="2">DDE-1 domain-containing protein</fullName>
    </recommendedName>
</protein>
<dbReference type="EMBL" id="VIIS01000148">
    <property type="protein sequence ID" value="KAF0312657.1"/>
    <property type="molecule type" value="Genomic_DNA"/>
</dbReference>
<dbReference type="AlphaFoldDB" id="A0A6A4X025"/>
<keyword evidence="4" id="KW-1185">Reference proteome</keyword>
<accession>A0A6A4X025</accession>
<dbReference type="Gene3D" id="3.30.40.10">
    <property type="entry name" value="Zinc/RING finger domain, C3HC4 (zinc finger)"/>
    <property type="match status" value="1"/>
</dbReference>
<dbReference type="OrthoDB" id="6377204at2759"/>
<evidence type="ECO:0000313" key="3">
    <source>
        <dbReference type="EMBL" id="KAF0312657.1"/>
    </source>
</evidence>
<evidence type="ECO:0000313" key="4">
    <source>
        <dbReference type="Proteomes" id="UP000440578"/>
    </source>
</evidence>
<dbReference type="GO" id="GO:0003676">
    <property type="term" value="F:nucleic acid binding"/>
    <property type="evidence" value="ECO:0007669"/>
    <property type="project" value="InterPro"/>
</dbReference>